<gene>
    <name evidence="13" type="ORF">SAMN05428957_105192</name>
</gene>
<dbReference type="GO" id="GO:0006097">
    <property type="term" value="P:glyoxylate cycle"/>
    <property type="evidence" value="ECO:0007669"/>
    <property type="project" value="UniProtKB-KW"/>
</dbReference>
<comment type="cofactor">
    <cofactor evidence="12">
        <name>Mg(2+)</name>
        <dbReference type="ChEBI" id="CHEBI:18420"/>
    </cofactor>
    <cofactor evidence="12">
        <name>Mn(2+)</name>
        <dbReference type="ChEBI" id="CHEBI:29035"/>
    </cofactor>
    <text evidence="12">Binds 1 Mg(2+) or Mn(2+) ion per subunit.</text>
</comment>
<sequence length="745" mass="82774">MSTQQPTIIYTLTDEAPRLATASLLPIVRAFTAPAGINVAESDISVAARILGEFPEALSEDQRVPNNLAELGKKTLQPDANIIKLPNISASVAQLMAAIKELQDKGYALPDFPEDPKTDEEKAIRARYNKCIGSAVNPVLREGNSDRRAPKAVKEYARKNPHHMAEWSPASRSHVSHMHHGDFYHGEKSMTLDRARDVKMELLTNSGKTIVLKPKVSLKDREVIDSMFMSKKALLEFYERQIEDARKTGVMFSLHVKATMMKVSHPIVFGHCVRIFYKDAFEKHAKLFEELGVNVNNGMVNLYDKLETLPSAQREEVLRDLHACHENRPELAMVDSAKGITNFHSPNDVIVDASMPAMIRNGGKMWGPDGRLKDVKAVMPESTFARIYQEMINFCKWHGAFDPKTMGTVPNVGLMAQQAEEYGSHDKTFEIPEDGVANITDLATGEVLMSQNVEAGDIWRMCQTKDAAIRDWVKLAVTRARNSGMPVVFWLDQYRPHERELITKVKMYLHEHDTTGLDIQIMSQVRAMRYTLERVIRGLDTISATGNILRDYLTDLFPIMELGTSAKMLSIVPLMAGGGMYETGAGGSAPKHVQQLTEENHLRWDSLGEFLALAVSLEDLGIKNNNPRAKLLARTLDAATGKLLDNNKGPSPKTGQLDNRGSHFYLALYWAQELAAQTEDKELAAHFAPLAQVLADNEQKIVEELNAVQGQPADIGGYYLPQADKLDAVMRPSATLNQALQGVAG</sequence>
<comment type="catalytic activity">
    <reaction evidence="7 9">
        <text>D-threo-isocitrate + NADP(+) = 2-oxoglutarate + CO2 + NADPH</text>
        <dbReference type="Rhea" id="RHEA:19629"/>
        <dbReference type="ChEBI" id="CHEBI:15562"/>
        <dbReference type="ChEBI" id="CHEBI:16526"/>
        <dbReference type="ChEBI" id="CHEBI:16810"/>
        <dbReference type="ChEBI" id="CHEBI:57783"/>
        <dbReference type="ChEBI" id="CHEBI:58349"/>
        <dbReference type="EC" id="1.1.1.42"/>
    </reaction>
</comment>
<keyword evidence="5 9" id="KW-0521">NADP</keyword>
<feature type="site" description="Critical for catalysis" evidence="10">
    <location>
        <position position="257"/>
    </location>
</feature>
<proteinExistence type="inferred from homology"/>
<evidence type="ECO:0000256" key="8">
    <source>
        <dbReference type="ARBA" id="ARBA00046318"/>
    </source>
</evidence>
<dbReference type="GO" id="GO:0046872">
    <property type="term" value="F:metal ion binding"/>
    <property type="evidence" value="ECO:0007669"/>
    <property type="project" value="UniProtKB-KW"/>
</dbReference>
<dbReference type="AlphaFoldDB" id="A0A1G9SWN0"/>
<accession>A0A1G9SWN0</accession>
<dbReference type="RefSeq" id="WP_091569524.1">
    <property type="nucleotide sequence ID" value="NZ_FNHP01000005.1"/>
</dbReference>
<dbReference type="PANTHER" id="PTHR36999:SF1">
    <property type="entry name" value="ISOCITRATE DEHYDROGENASE (NADP(+))"/>
    <property type="match status" value="1"/>
</dbReference>
<comment type="similarity">
    <text evidence="8 9">Belongs to the monomeric-type IDH family.</text>
</comment>
<feature type="binding site" evidence="11">
    <location>
        <position position="147"/>
    </location>
    <ligand>
        <name>D-threo-isocitrate</name>
        <dbReference type="ChEBI" id="CHEBI:15562"/>
    </ligand>
</feature>
<evidence type="ECO:0000256" key="1">
    <source>
        <dbReference type="ARBA" id="ARBA00022435"/>
    </source>
</evidence>
<feature type="site" description="Critical for catalysis" evidence="10">
    <location>
        <position position="422"/>
    </location>
</feature>
<feature type="binding site" evidence="12">
    <location>
        <position position="551"/>
    </location>
    <ligand>
        <name>Mg(2+)</name>
        <dbReference type="ChEBI" id="CHEBI:18420"/>
    </ligand>
</feature>
<dbReference type="OrthoDB" id="9807643at2"/>
<name>A0A1G9SWN0_9BURK</name>
<dbReference type="EC" id="1.1.1.42" evidence="9"/>
<evidence type="ECO:0000256" key="6">
    <source>
        <dbReference type="ARBA" id="ARBA00023002"/>
    </source>
</evidence>
<evidence type="ECO:0000313" key="13">
    <source>
        <dbReference type="EMBL" id="SDM39859.1"/>
    </source>
</evidence>
<dbReference type="SUPFAM" id="SSF53659">
    <property type="entry name" value="Isocitrate/Isopropylmalate dehydrogenase-like"/>
    <property type="match status" value="1"/>
</dbReference>
<evidence type="ECO:0000256" key="10">
    <source>
        <dbReference type="PIRSR" id="PIRSR009407-1"/>
    </source>
</evidence>
<dbReference type="EMBL" id="FNHP01000005">
    <property type="protein sequence ID" value="SDM39859.1"/>
    <property type="molecule type" value="Genomic_DNA"/>
</dbReference>
<evidence type="ECO:0000256" key="2">
    <source>
        <dbReference type="ARBA" id="ARBA00022532"/>
    </source>
</evidence>
<dbReference type="PANTHER" id="PTHR36999">
    <property type="entry name" value="ISOCITRATE DEHYDROGENASE [NADP]"/>
    <property type="match status" value="1"/>
</dbReference>
<feature type="binding site" evidence="11">
    <location>
        <begin position="134"/>
        <end position="141"/>
    </location>
    <ligand>
        <name>substrate</name>
    </ligand>
</feature>
<organism evidence="13 14">
    <name type="scientific">Oryzisolibacter propanilivorax</name>
    <dbReference type="NCBI Taxonomy" id="1527607"/>
    <lineage>
        <taxon>Bacteria</taxon>
        <taxon>Pseudomonadati</taxon>
        <taxon>Pseudomonadota</taxon>
        <taxon>Betaproteobacteria</taxon>
        <taxon>Burkholderiales</taxon>
        <taxon>Comamonadaceae</taxon>
        <taxon>Oryzisolibacter</taxon>
    </lineage>
</organism>
<evidence type="ECO:0000313" key="14">
    <source>
        <dbReference type="Proteomes" id="UP000198552"/>
    </source>
</evidence>
<keyword evidence="3 12" id="KW-0479">Metal-binding</keyword>
<evidence type="ECO:0000256" key="9">
    <source>
        <dbReference type="PIRNR" id="PIRNR009407"/>
    </source>
</evidence>
<keyword evidence="2 9" id="KW-0816">Tricarboxylic acid cycle</keyword>
<dbReference type="GO" id="GO:0004450">
    <property type="term" value="F:isocitrate dehydrogenase (NADP+) activity"/>
    <property type="evidence" value="ECO:0007669"/>
    <property type="project" value="UniProtKB-EC"/>
</dbReference>
<protein>
    <recommendedName>
        <fullName evidence="9">Isocitrate dehydrogenase [NADP]</fullName>
        <ecNumber evidence="9">1.1.1.42</ecNumber>
    </recommendedName>
    <alternativeName>
        <fullName evidence="9">Oxalosuccinate decarboxylase</fullName>
    </alternativeName>
</protein>
<evidence type="ECO:0000256" key="5">
    <source>
        <dbReference type="ARBA" id="ARBA00022857"/>
    </source>
</evidence>
<keyword evidence="14" id="KW-1185">Reference proteome</keyword>
<dbReference type="InterPro" id="IPR004436">
    <property type="entry name" value="Isocitrate_DH_NADP_mono"/>
</dbReference>
<dbReference type="Pfam" id="PF03971">
    <property type="entry name" value="IDH"/>
    <property type="match status" value="1"/>
</dbReference>
<evidence type="ECO:0000256" key="7">
    <source>
        <dbReference type="ARBA" id="ARBA00023554"/>
    </source>
</evidence>
<evidence type="ECO:0000256" key="12">
    <source>
        <dbReference type="PIRSR" id="PIRSR009407-3"/>
    </source>
</evidence>
<dbReference type="GO" id="GO:0006099">
    <property type="term" value="P:tricarboxylic acid cycle"/>
    <property type="evidence" value="ECO:0007669"/>
    <property type="project" value="UniProtKB-KW"/>
</dbReference>
<feature type="binding site" evidence="12">
    <location>
        <position position="555"/>
    </location>
    <ligand>
        <name>Mg(2+)</name>
        <dbReference type="ChEBI" id="CHEBI:18420"/>
    </ligand>
</feature>
<keyword evidence="6 9" id="KW-0560">Oxidoreductase</keyword>
<evidence type="ECO:0000256" key="11">
    <source>
        <dbReference type="PIRSR" id="PIRSR009407-2"/>
    </source>
</evidence>
<dbReference type="Gene3D" id="3.40.718.10">
    <property type="entry name" value="Isopropylmalate Dehydrogenase"/>
    <property type="match status" value="1"/>
</dbReference>
<dbReference type="STRING" id="1527607.SAMN05428957_105192"/>
<dbReference type="Proteomes" id="UP000198552">
    <property type="component" value="Unassembled WGS sequence"/>
</dbReference>
<reference evidence="14" key="1">
    <citation type="submission" date="2016-10" db="EMBL/GenBank/DDBJ databases">
        <authorList>
            <person name="Varghese N."/>
            <person name="Submissions S."/>
        </authorList>
    </citation>
    <scope>NUCLEOTIDE SEQUENCE [LARGE SCALE GENOMIC DNA]</scope>
    <source>
        <strain evidence="14">EPL6</strain>
    </source>
</reference>
<feature type="binding site" evidence="12">
    <location>
        <position position="352"/>
    </location>
    <ligand>
        <name>Mg(2+)</name>
        <dbReference type="ChEBI" id="CHEBI:18420"/>
    </ligand>
</feature>
<keyword evidence="1 9" id="KW-0329">Glyoxylate bypass</keyword>
<dbReference type="PIRSF" id="PIRSF009407">
    <property type="entry name" value="IDH_monmr"/>
    <property type="match status" value="1"/>
</dbReference>
<keyword evidence="4 12" id="KW-0460">Magnesium</keyword>
<feature type="binding site" evidence="11">
    <location>
        <position position="550"/>
    </location>
    <ligand>
        <name>D-threo-isocitrate</name>
        <dbReference type="ChEBI" id="CHEBI:15562"/>
    </ligand>
</feature>
<evidence type="ECO:0000256" key="4">
    <source>
        <dbReference type="ARBA" id="ARBA00022842"/>
    </source>
</evidence>
<evidence type="ECO:0000256" key="3">
    <source>
        <dbReference type="ARBA" id="ARBA00022723"/>
    </source>
</evidence>
<dbReference type="NCBIfam" id="TIGR00178">
    <property type="entry name" value="monomer_idh"/>
    <property type="match status" value="1"/>
</dbReference>